<evidence type="ECO:0000256" key="1">
    <source>
        <dbReference type="SAM" id="Phobius"/>
    </source>
</evidence>
<keyword evidence="1" id="KW-0472">Membrane</keyword>
<evidence type="ECO:0008006" key="3">
    <source>
        <dbReference type="Google" id="ProtNLM"/>
    </source>
</evidence>
<dbReference type="STRING" id="234267.Acid_4549"/>
<dbReference type="OrthoDB" id="129035at2"/>
<proteinExistence type="predicted"/>
<evidence type="ECO:0000313" key="2">
    <source>
        <dbReference type="EMBL" id="ABJ85508.1"/>
    </source>
</evidence>
<dbReference type="eggNOG" id="ENOG5030RTX">
    <property type="taxonomic scope" value="Bacteria"/>
</dbReference>
<dbReference type="AlphaFoldDB" id="Q01XV7"/>
<protein>
    <recommendedName>
        <fullName evidence="3">DUF1990 domain-containing protein</fullName>
    </recommendedName>
</protein>
<accession>Q01XV7</accession>
<organism evidence="2">
    <name type="scientific">Solibacter usitatus (strain Ellin6076)</name>
    <dbReference type="NCBI Taxonomy" id="234267"/>
    <lineage>
        <taxon>Bacteria</taxon>
        <taxon>Pseudomonadati</taxon>
        <taxon>Acidobacteriota</taxon>
        <taxon>Terriglobia</taxon>
        <taxon>Bryobacterales</taxon>
        <taxon>Solibacteraceae</taxon>
        <taxon>Candidatus Solibacter</taxon>
    </lineage>
</organism>
<dbReference type="HOGENOM" id="CLU_1097945_0_0_0"/>
<dbReference type="KEGG" id="sus:Acid_4549"/>
<keyword evidence="1" id="KW-1133">Transmembrane helix</keyword>
<keyword evidence="1" id="KW-0812">Transmembrane</keyword>
<name>Q01XV7_SOLUE</name>
<gene>
    <name evidence="2" type="ordered locus">Acid_4549</name>
</gene>
<feature type="transmembrane region" description="Helical" evidence="1">
    <location>
        <begin position="36"/>
        <end position="55"/>
    </location>
</feature>
<dbReference type="EMBL" id="CP000473">
    <property type="protein sequence ID" value="ABJ85508.1"/>
    <property type="molecule type" value="Genomic_DNA"/>
</dbReference>
<reference evidence="2" key="1">
    <citation type="submission" date="2006-10" db="EMBL/GenBank/DDBJ databases">
        <title>Complete sequence of Solibacter usitatus Ellin6076.</title>
        <authorList>
            <consortium name="US DOE Joint Genome Institute"/>
            <person name="Copeland A."/>
            <person name="Lucas S."/>
            <person name="Lapidus A."/>
            <person name="Barry K."/>
            <person name="Detter J.C."/>
            <person name="Glavina del Rio T."/>
            <person name="Hammon N."/>
            <person name="Israni S."/>
            <person name="Dalin E."/>
            <person name="Tice H."/>
            <person name="Pitluck S."/>
            <person name="Thompson L.S."/>
            <person name="Brettin T."/>
            <person name="Bruce D."/>
            <person name="Han C."/>
            <person name="Tapia R."/>
            <person name="Gilna P."/>
            <person name="Schmutz J."/>
            <person name="Larimer F."/>
            <person name="Land M."/>
            <person name="Hauser L."/>
            <person name="Kyrpides N."/>
            <person name="Mikhailova N."/>
            <person name="Janssen P.H."/>
            <person name="Kuske C.R."/>
            <person name="Richardson P."/>
        </authorList>
    </citation>
    <scope>NUCLEOTIDE SEQUENCE</scope>
    <source>
        <strain evidence="2">Ellin6076</strain>
    </source>
</reference>
<feature type="transmembrane region" description="Helical" evidence="1">
    <location>
        <begin position="6"/>
        <end position="24"/>
    </location>
</feature>
<sequence length="253" mass="28177">MESGGVVLVYTGLIAAFLAGVSVIKPIRFLGIPTRARALLLLAAGLALLAAGFVLPSNERRPAALLTLLDEFAPVYQFHEEHSIRVHASLDKCYAAIRDVAPEEIALFRTLTWIRRFGQRGPESILNAPEHRSLIQTATRTGFTMLADDHERELVVGAVMGRPGPEWAREIRSPEQFKSLKGPDIAKITMNFRVEPADSGDCLITTETRVFAITARGRRAFAGYWRVIYPGSSLIRRMWLRAIQRRAESNRAL</sequence>
<dbReference type="InParanoid" id="Q01XV7"/>